<name>A0ABW8D5H5_9GAMM</name>
<evidence type="ECO:0000256" key="4">
    <source>
        <dbReference type="ARBA" id="ARBA00023143"/>
    </source>
</evidence>
<feature type="domain" description="Flagellar hook protein FlgE D2" evidence="8">
    <location>
        <begin position="162"/>
        <end position="319"/>
    </location>
</feature>
<accession>A0ABW8D5H5</accession>
<dbReference type="RefSeq" id="WP_400186780.1">
    <property type="nucleotide sequence ID" value="NZ_JBGORX010000001.1"/>
</dbReference>
<evidence type="ECO:0000256" key="2">
    <source>
        <dbReference type="ARBA" id="ARBA00009677"/>
    </source>
</evidence>
<evidence type="ECO:0000259" key="9">
    <source>
        <dbReference type="Pfam" id="PF22692"/>
    </source>
</evidence>
<dbReference type="InterPro" id="IPR010930">
    <property type="entry name" value="Flg_bb/hook_C_dom"/>
</dbReference>
<comment type="similarity">
    <text evidence="2 5">Belongs to the flagella basal body rod proteins family.</text>
</comment>
<keyword evidence="4 5" id="KW-0975">Bacterial flagellum</keyword>
<dbReference type="NCBIfam" id="TIGR03506">
    <property type="entry name" value="FlgEFG_subfam"/>
    <property type="match status" value="1"/>
</dbReference>
<dbReference type="InterPro" id="IPR019776">
    <property type="entry name" value="Flagellar_basal_body_rod_CS"/>
</dbReference>
<dbReference type="InterPro" id="IPR020013">
    <property type="entry name" value="Flagellar_FlgE/F/G"/>
</dbReference>
<gene>
    <name evidence="10" type="primary">flgE</name>
    <name evidence="10" type="ORF">ACD661_05180</name>
</gene>
<evidence type="ECO:0000256" key="1">
    <source>
        <dbReference type="ARBA" id="ARBA00004117"/>
    </source>
</evidence>
<evidence type="ECO:0000259" key="7">
    <source>
        <dbReference type="Pfam" id="PF06429"/>
    </source>
</evidence>
<evidence type="ECO:0000259" key="8">
    <source>
        <dbReference type="Pfam" id="PF07559"/>
    </source>
</evidence>
<dbReference type="InterPro" id="IPR011491">
    <property type="entry name" value="FlgE_D2"/>
</dbReference>
<dbReference type="SUPFAM" id="SSF117143">
    <property type="entry name" value="Flagellar hook protein flgE"/>
    <property type="match status" value="1"/>
</dbReference>
<keyword evidence="10" id="KW-0969">Cilium</keyword>
<comment type="function">
    <text evidence="5">A flexible structure which links the flagellar filament to the drive apparatus in the basal body.</text>
</comment>
<evidence type="ECO:0000313" key="10">
    <source>
        <dbReference type="EMBL" id="MFJ1267951.1"/>
    </source>
</evidence>
<evidence type="ECO:0000259" key="6">
    <source>
        <dbReference type="Pfam" id="PF00460"/>
    </source>
</evidence>
<dbReference type="InterPro" id="IPR037058">
    <property type="entry name" value="Falgellar_hook_FlgE_sf"/>
</dbReference>
<organism evidence="10 11">
    <name type="scientific">Legionella lytica</name>
    <dbReference type="NCBI Taxonomy" id="96232"/>
    <lineage>
        <taxon>Bacteria</taxon>
        <taxon>Pseudomonadati</taxon>
        <taxon>Pseudomonadota</taxon>
        <taxon>Gammaproteobacteria</taxon>
        <taxon>Legionellales</taxon>
        <taxon>Legionellaceae</taxon>
        <taxon>Legionella</taxon>
    </lineage>
</organism>
<comment type="caution">
    <text evidence="10">The sequence shown here is derived from an EMBL/GenBank/DDBJ whole genome shotgun (WGS) entry which is preliminary data.</text>
</comment>
<dbReference type="Pfam" id="PF00460">
    <property type="entry name" value="Flg_bb_rod"/>
    <property type="match status" value="1"/>
</dbReference>
<evidence type="ECO:0000313" key="11">
    <source>
        <dbReference type="Proteomes" id="UP001615550"/>
    </source>
</evidence>
<dbReference type="NCBIfam" id="NF004238">
    <property type="entry name" value="PRK05682.1-1"/>
    <property type="match status" value="1"/>
</dbReference>
<dbReference type="Gene3D" id="2.60.98.20">
    <property type="entry name" value="Flagellar hook protein FlgE"/>
    <property type="match status" value="1"/>
</dbReference>
<dbReference type="InterPro" id="IPR037925">
    <property type="entry name" value="FlgE/F/G-like"/>
</dbReference>
<dbReference type="InterPro" id="IPR001444">
    <property type="entry name" value="Flag_bb_rod_N"/>
</dbReference>
<dbReference type="PROSITE" id="PS00588">
    <property type="entry name" value="FLAGELLA_BB_ROD"/>
    <property type="match status" value="1"/>
</dbReference>
<feature type="domain" description="Flagellar basal body rod protein N-terminal" evidence="6">
    <location>
        <begin position="4"/>
        <end position="33"/>
    </location>
</feature>
<proteinExistence type="inferred from homology"/>
<sequence>MIFDTGISGLNAAASHLDVIGNNIANSSTVGFKGSRANFGDIYSFGGYNSGGSTSVGGGVMLTQVQQMFKNGTITNTNNTLDLAISGNGFFILDNQGSTAYTRAGQFGLDNQNYITNSSGQFLTGYLADASGNITGTTGKIQVNQANLAPQASSTVTTGLNLNSGSTPPAADWAGGAAPVSDTYNNTTSMTIYDSLGNSHVLSMYFIKADGAAAAGSPDAASPPGTENQWYVAFQIDNQDVPAITTPGNSANLYAANFNSDGSFSLVQDTTGTPLASNLIPLSMTLTNGANPLNLNVDLSNCTQFGSPFAVQSANSNGYTTGNLAGLNVSADGTVSGSYSNGQTLAMGQIQLANFADPEGLQNIGNVCWSATAASGQPLIGVGTTGNFGNIRSGSLEQSNVDLTGELVSLIGAQRDFQANAQTIRAGDAITQTIINMR</sequence>
<dbReference type="Pfam" id="PF07559">
    <property type="entry name" value="FlgE_D2"/>
    <property type="match status" value="1"/>
</dbReference>
<dbReference type="EMBL" id="JBGORX010000001">
    <property type="protein sequence ID" value="MFJ1267951.1"/>
    <property type="molecule type" value="Genomic_DNA"/>
</dbReference>
<keyword evidence="11" id="KW-1185">Reference proteome</keyword>
<dbReference type="PANTHER" id="PTHR30435:SF1">
    <property type="entry name" value="FLAGELLAR HOOK PROTEIN FLGE"/>
    <property type="match status" value="1"/>
</dbReference>
<evidence type="ECO:0000256" key="5">
    <source>
        <dbReference type="RuleBase" id="RU362116"/>
    </source>
</evidence>
<dbReference type="InterPro" id="IPR053967">
    <property type="entry name" value="LlgE_F_G-like_D1"/>
</dbReference>
<dbReference type="Pfam" id="PF06429">
    <property type="entry name" value="Flg_bbr_C"/>
    <property type="match status" value="1"/>
</dbReference>
<keyword evidence="10" id="KW-0282">Flagellum</keyword>
<keyword evidence="10" id="KW-0966">Cell projection</keyword>
<dbReference type="Pfam" id="PF22692">
    <property type="entry name" value="LlgE_F_G_D1"/>
    <property type="match status" value="1"/>
</dbReference>
<feature type="domain" description="Flagellar hook protein FlgE/F/G-like D1" evidence="9">
    <location>
        <begin position="84"/>
        <end position="145"/>
    </location>
</feature>
<evidence type="ECO:0000256" key="3">
    <source>
        <dbReference type="ARBA" id="ARBA00019015"/>
    </source>
</evidence>
<protein>
    <recommendedName>
        <fullName evidence="3 5">Flagellar hook protein FlgE</fullName>
    </recommendedName>
</protein>
<feature type="domain" description="Flagellar basal-body/hook protein C-terminal" evidence="7">
    <location>
        <begin position="393"/>
        <end position="437"/>
    </location>
</feature>
<dbReference type="PANTHER" id="PTHR30435">
    <property type="entry name" value="FLAGELLAR PROTEIN"/>
    <property type="match status" value="1"/>
</dbReference>
<reference evidence="10 11" key="1">
    <citation type="submission" date="2024-08" db="EMBL/GenBank/DDBJ databases">
        <title>Draft Genome Sequence of Legionella lytica strain DSB2004, Isolated From a Fire Sprinkler System.</title>
        <authorList>
            <person name="Everhart A.D."/>
            <person name="Kidane D.T."/>
            <person name="Farone A.L."/>
            <person name="Farone M.B."/>
        </authorList>
    </citation>
    <scope>NUCLEOTIDE SEQUENCE [LARGE SCALE GENOMIC DNA]</scope>
    <source>
        <strain evidence="10 11">DSB2004</strain>
    </source>
</reference>
<comment type="subcellular location">
    <subcellularLocation>
        <location evidence="1 5">Bacterial flagellum basal body</location>
    </subcellularLocation>
</comment>
<dbReference type="Proteomes" id="UP001615550">
    <property type="component" value="Unassembled WGS sequence"/>
</dbReference>